<evidence type="ECO:0000256" key="12">
    <source>
        <dbReference type="ARBA" id="ARBA00026106"/>
    </source>
</evidence>
<dbReference type="Gene3D" id="1.10.287.1970">
    <property type="match status" value="1"/>
</dbReference>
<dbReference type="Proteomes" id="UP001516400">
    <property type="component" value="Unassembled WGS sequence"/>
</dbReference>
<dbReference type="FunFam" id="3.40.640.10:FF:000236">
    <property type="entry name" value="Alanine aminotransferase 2"/>
    <property type="match status" value="1"/>
</dbReference>
<dbReference type="InterPro" id="IPR015424">
    <property type="entry name" value="PyrdxlP-dep_Trfase"/>
</dbReference>
<evidence type="ECO:0000256" key="1">
    <source>
        <dbReference type="ARBA" id="ARBA00001933"/>
    </source>
</evidence>
<feature type="domain" description="Aminotransferase class I/classII large" evidence="19">
    <location>
        <begin position="92"/>
        <end position="439"/>
    </location>
</feature>
<keyword evidence="4" id="KW-0963">Cytoplasm</keyword>
<dbReference type="AlphaFoldDB" id="A0ABD2MNE2"/>
<dbReference type="GO" id="GO:0004021">
    <property type="term" value="F:L-alanine:2-oxoglutarate aminotransferase activity"/>
    <property type="evidence" value="ECO:0007669"/>
    <property type="project" value="UniProtKB-EC"/>
</dbReference>
<accession>A0ABD2MNE2</accession>
<keyword evidence="7" id="KW-0808">Transferase</keyword>
<dbReference type="Gene3D" id="3.90.1150.10">
    <property type="entry name" value="Aspartate Aminotransferase, domain 1"/>
    <property type="match status" value="1"/>
</dbReference>
<name>A0ABD2MNE2_9CUCU</name>
<dbReference type="InterPro" id="IPR015422">
    <property type="entry name" value="PyrdxlP-dep_Trfase_small"/>
</dbReference>
<keyword evidence="5" id="KW-0597">Phosphoprotein</keyword>
<evidence type="ECO:0000256" key="7">
    <source>
        <dbReference type="ARBA" id="ARBA00022679"/>
    </source>
</evidence>
<evidence type="ECO:0000256" key="3">
    <source>
        <dbReference type="ARBA" id="ARBA00011738"/>
    </source>
</evidence>
<comment type="function">
    <text evidence="14">Catalyzes the reversible transamination between alanine and 2-oxoglutarate to form pyruvate and glutamate. Participates in cellular nitrogen metabolism and also in liver gluconeogenesis starting with precursors transported from skeletal muscles.</text>
</comment>
<comment type="subcellular location">
    <subcellularLocation>
        <location evidence="2">Cytoplasm</location>
    </subcellularLocation>
</comment>
<evidence type="ECO:0000256" key="5">
    <source>
        <dbReference type="ARBA" id="ARBA00022553"/>
    </source>
</evidence>
<keyword evidence="8" id="KW-0663">Pyridoxal phosphate</keyword>
<evidence type="ECO:0000256" key="14">
    <source>
        <dbReference type="ARBA" id="ARBA00059280"/>
    </source>
</evidence>
<evidence type="ECO:0000256" key="10">
    <source>
        <dbReference type="ARBA" id="ARBA00025708"/>
    </source>
</evidence>
<dbReference type="InterPro" id="IPR045088">
    <property type="entry name" value="ALAT1/2-like"/>
</dbReference>
<comment type="caution">
    <text evidence="20">The sequence shown here is derived from an EMBL/GenBank/DDBJ whole genome shotgun (WGS) entry which is preliminary data.</text>
</comment>
<dbReference type="GO" id="GO:0005737">
    <property type="term" value="C:cytoplasm"/>
    <property type="evidence" value="ECO:0007669"/>
    <property type="project" value="UniProtKB-SubCell"/>
</dbReference>
<dbReference type="FunFam" id="1.10.287.1970:FF:000001">
    <property type="entry name" value="Alanine aminotransferase 2"/>
    <property type="match status" value="1"/>
</dbReference>
<evidence type="ECO:0000313" key="21">
    <source>
        <dbReference type="Proteomes" id="UP001516400"/>
    </source>
</evidence>
<comment type="subunit">
    <text evidence="3">Homodimer.</text>
</comment>
<dbReference type="InterPro" id="IPR015421">
    <property type="entry name" value="PyrdxlP-dep_Trfase_major"/>
</dbReference>
<evidence type="ECO:0000313" key="20">
    <source>
        <dbReference type="EMBL" id="KAL3267900.1"/>
    </source>
</evidence>
<evidence type="ECO:0000256" key="15">
    <source>
        <dbReference type="ARBA" id="ARBA00074120"/>
    </source>
</evidence>
<sequence length="465" mass="52372">MHQGIRNMEDYFKLPIVLRAKELEEELRTGATKPFKKIIKAHSEDCHALGQKPITFLRQVLILVTYPELMKDPRFPEDAKERARVILAGCNNGSIGSYSENSGIETIRRHCAEFIEHRDGIHSDWQNITLSPGTSGGIRNILQLLAWKLNGKDPGVMIPKPSFPLYDACLQELNMHSVPYFLNEKKNWGVDLKELNKSFDDSTSTCTLRAIIVNNPGNPTGHVFTLQNIQEIIKFAYNRSLIILADESQQGNVYDGSRFHSVKRVMIEMGPPYCDIELASFMSVSKGYIGESGVRGGYVEVVNMDPDVYQMYVKSLVCPSSLGQAAVHCLVDAPKEGEASYRGFLMEKNEILLSFKEKAKLCSEIMNSINGITCNPVQGAVYAFPRITMPAKALNAAKYENQLPDVFYTFQLLEKTGICVIPGSTFGQKPGTWYFRTTILPLEEEFGEMLKGFREFHTKFLTMYS</sequence>
<evidence type="ECO:0000256" key="11">
    <source>
        <dbReference type="ARBA" id="ARBA00025785"/>
    </source>
</evidence>
<evidence type="ECO:0000256" key="13">
    <source>
        <dbReference type="ARBA" id="ARBA00047412"/>
    </source>
</evidence>
<dbReference type="PANTHER" id="PTHR11751:SF29">
    <property type="entry name" value="ALANINE TRANSAMINASE"/>
    <property type="match status" value="1"/>
</dbReference>
<dbReference type="Gene3D" id="3.40.640.10">
    <property type="entry name" value="Type I PLP-dependent aspartate aminotransferase-like (Major domain)"/>
    <property type="match status" value="1"/>
</dbReference>
<keyword evidence="21" id="KW-1185">Reference proteome</keyword>
<evidence type="ECO:0000256" key="2">
    <source>
        <dbReference type="ARBA" id="ARBA00004496"/>
    </source>
</evidence>
<keyword evidence="6" id="KW-0032">Aminotransferase</keyword>
<evidence type="ECO:0000256" key="18">
    <source>
        <dbReference type="ARBA" id="ARBA00082842"/>
    </source>
</evidence>
<comment type="pathway">
    <text evidence="10">Amino-acid degradation; L-alanine degradation via transaminase pathway; pyruvate from L-alanine: step 1/1.</text>
</comment>
<dbReference type="InterPro" id="IPR004839">
    <property type="entry name" value="Aminotransferase_I/II_large"/>
</dbReference>
<evidence type="ECO:0000256" key="8">
    <source>
        <dbReference type="ARBA" id="ARBA00022898"/>
    </source>
</evidence>
<comment type="catalytic activity">
    <reaction evidence="13">
        <text>L-alanine + 2-oxoglutarate = pyruvate + L-glutamate</text>
        <dbReference type="Rhea" id="RHEA:19453"/>
        <dbReference type="ChEBI" id="CHEBI:15361"/>
        <dbReference type="ChEBI" id="CHEBI:16810"/>
        <dbReference type="ChEBI" id="CHEBI:29985"/>
        <dbReference type="ChEBI" id="CHEBI:57972"/>
        <dbReference type="EC" id="2.6.1.2"/>
    </reaction>
</comment>
<reference evidence="20 21" key="1">
    <citation type="journal article" date="2021" name="BMC Biol.">
        <title>Horizontally acquired antibacterial genes associated with adaptive radiation of ladybird beetles.</title>
        <authorList>
            <person name="Li H.S."/>
            <person name="Tang X.F."/>
            <person name="Huang Y.H."/>
            <person name="Xu Z.Y."/>
            <person name="Chen M.L."/>
            <person name="Du X.Y."/>
            <person name="Qiu B.Y."/>
            <person name="Chen P.T."/>
            <person name="Zhang W."/>
            <person name="Slipinski A."/>
            <person name="Escalona H.E."/>
            <person name="Waterhouse R.M."/>
            <person name="Zwick A."/>
            <person name="Pang H."/>
        </authorList>
    </citation>
    <scope>NUCLEOTIDE SEQUENCE [LARGE SCALE GENOMIC DNA]</scope>
    <source>
        <strain evidence="20">SYSU2018</strain>
    </source>
</reference>
<protein>
    <recommendedName>
        <fullName evidence="15">Alanine aminotransferase 1</fullName>
        <ecNumber evidence="12">2.6.1.2</ecNumber>
    </recommendedName>
    <alternativeName>
        <fullName evidence="17">Glutamate pyruvate transaminase 1</fullName>
    </alternativeName>
    <alternativeName>
        <fullName evidence="16">Glutamic--alanine transaminase 1</fullName>
    </alternativeName>
    <alternativeName>
        <fullName evidence="18">Glutamic--pyruvic transaminase 1</fullName>
    </alternativeName>
</protein>
<evidence type="ECO:0000256" key="9">
    <source>
        <dbReference type="ARBA" id="ARBA00022990"/>
    </source>
</evidence>
<gene>
    <name evidence="20" type="ORF">HHI36_007039</name>
</gene>
<dbReference type="EC" id="2.6.1.2" evidence="12"/>
<evidence type="ECO:0000256" key="16">
    <source>
        <dbReference type="ARBA" id="ARBA00076222"/>
    </source>
</evidence>
<evidence type="ECO:0000256" key="17">
    <source>
        <dbReference type="ARBA" id="ARBA00080231"/>
    </source>
</evidence>
<comment type="similarity">
    <text evidence="11">Belongs to the class-I pyridoxal-phosphate-dependent aminotransferase family. Alanine aminotransferase subfamily.</text>
</comment>
<dbReference type="Pfam" id="PF00155">
    <property type="entry name" value="Aminotran_1_2"/>
    <property type="match status" value="1"/>
</dbReference>
<dbReference type="PANTHER" id="PTHR11751">
    <property type="entry name" value="ALANINE AMINOTRANSFERASE"/>
    <property type="match status" value="1"/>
</dbReference>
<dbReference type="EMBL" id="JABFTP020000021">
    <property type="protein sequence ID" value="KAL3267900.1"/>
    <property type="molecule type" value="Genomic_DNA"/>
</dbReference>
<dbReference type="FunFam" id="3.90.1150.10:FF:000151">
    <property type="entry name" value="Alanine aminotransferase 2"/>
    <property type="match status" value="1"/>
</dbReference>
<evidence type="ECO:0000256" key="4">
    <source>
        <dbReference type="ARBA" id="ARBA00022490"/>
    </source>
</evidence>
<organism evidence="20 21">
    <name type="scientific">Cryptolaemus montrouzieri</name>
    <dbReference type="NCBI Taxonomy" id="559131"/>
    <lineage>
        <taxon>Eukaryota</taxon>
        <taxon>Metazoa</taxon>
        <taxon>Ecdysozoa</taxon>
        <taxon>Arthropoda</taxon>
        <taxon>Hexapoda</taxon>
        <taxon>Insecta</taxon>
        <taxon>Pterygota</taxon>
        <taxon>Neoptera</taxon>
        <taxon>Endopterygota</taxon>
        <taxon>Coleoptera</taxon>
        <taxon>Polyphaga</taxon>
        <taxon>Cucujiformia</taxon>
        <taxon>Coccinelloidea</taxon>
        <taxon>Coccinellidae</taxon>
        <taxon>Scymninae</taxon>
        <taxon>Scymnini</taxon>
        <taxon>Cryptolaemus</taxon>
    </lineage>
</organism>
<dbReference type="SUPFAM" id="SSF53383">
    <property type="entry name" value="PLP-dependent transferases"/>
    <property type="match status" value="1"/>
</dbReference>
<evidence type="ECO:0000259" key="19">
    <source>
        <dbReference type="Pfam" id="PF00155"/>
    </source>
</evidence>
<comment type="cofactor">
    <cofactor evidence="1">
        <name>pyridoxal 5'-phosphate</name>
        <dbReference type="ChEBI" id="CHEBI:597326"/>
    </cofactor>
</comment>
<evidence type="ECO:0000256" key="6">
    <source>
        <dbReference type="ARBA" id="ARBA00022576"/>
    </source>
</evidence>
<proteinExistence type="inferred from homology"/>
<dbReference type="CDD" id="cd00609">
    <property type="entry name" value="AAT_like"/>
    <property type="match status" value="1"/>
</dbReference>
<keyword evidence="9" id="KW-0007">Acetylation</keyword>